<organism evidence="12 13">
    <name type="scientific">Dovyalis caffra</name>
    <dbReference type="NCBI Taxonomy" id="77055"/>
    <lineage>
        <taxon>Eukaryota</taxon>
        <taxon>Viridiplantae</taxon>
        <taxon>Streptophyta</taxon>
        <taxon>Embryophyta</taxon>
        <taxon>Tracheophyta</taxon>
        <taxon>Spermatophyta</taxon>
        <taxon>Magnoliopsida</taxon>
        <taxon>eudicotyledons</taxon>
        <taxon>Gunneridae</taxon>
        <taxon>Pentapetalae</taxon>
        <taxon>rosids</taxon>
        <taxon>fabids</taxon>
        <taxon>Malpighiales</taxon>
        <taxon>Salicaceae</taxon>
        <taxon>Flacourtieae</taxon>
        <taxon>Dovyalis</taxon>
    </lineage>
</organism>
<keyword evidence="8 10" id="KW-0482">Metalloprotease</keyword>
<sequence>MSALIRRYAAELGHRHLLESFYPGLLLIRHVSTRAAPQLNGAAATTGLYGFDHLKTPKGFQRFVDDAIERSGELVNYISSMPSSAEIVQAMDEISNTYLNTNHILYAAVKKAEKDGHLLTKQAHRAADQLRIDFEKGGIHLPPEKLARLNQLNLSILQLCREFGENISIDPGHVDVFPASRIPKHIHHLLKPIHRFTSGTSSGSLGSLNNMKEKGLRIKTDHRTLVSVMHWVPDDEVRKMAYIQGNSSPHANLEVLDKLAAARHELAQALDLLSWRSHPSKIGLFIQSLCVQCESQIGHDIRLLMMGYRSYAEFVVKPNLASSPEVVMSFLHEMSRMVRPKADEEFEAIRNFKGEKCGQRCIDLEPWDETYYTAMMKSSAHNLDSSIVASYFPLPQCIEGLKVLVNSLFGATLCNVPMAPGESWHPDVLKMSLHHPEEAYSCRRELRYYFTIEELKQTHEIVFLRSFHVILDAVIDSAISGDLGYLYLDLYSRKGKYPGCANFAVKGGCRISETEYQLPVVALLCNFSGSPGSSTVRLNHGDVETLFHEFGHALHSLFSRTDYQHFSGTRVALDFAEMPSNLFEYYAWDYRVLRTFAKHYSTGEIIPEKLVKSMQGARDMFAATELQRQVFYAMVDQTLFGEQPASPNDMSSILAELKMQHTSWKHVEGTNWQIRFSHLVNYGAGGILEHMNILCYYSYLYAKCFAATIWRKLCQEDPLSLTAGIALRTKLLQHGGSKEPAELLNDLVGEGILKHCDGGIVPDVSCFLDESRARNGGAIATDQSPEVVKAAWTAVGTDITSIQYPDDHPKAMLFEHSQFGLGAGIGDGMFHSLKKVKSISITKEAISVGQSR</sequence>
<evidence type="ECO:0000256" key="10">
    <source>
        <dbReference type="RuleBase" id="RU003435"/>
    </source>
</evidence>
<comment type="subcellular location">
    <subcellularLocation>
        <location evidence="1">Mitochondrion</location>
    </subcellularLocation>
</comment>
<keyword evidence="9" id="KW-0496">Mitochondrion</keyword>
<keyword evidence="3 10" id="KW-0645">Protease</keyword>
<dbReference type="InterPro" id="IPR024079">
    <property type="entry name" value="MetalloPept_cat_dom_sf"/>
</dbReference>
<evidence type="ECO:0000256" key="3">
    <source>
        <dbReference type="ARBA" id="ARBA00022670"/>
    </source>
</evidence>
<evidence type="ECO:0000259" key="11">
    <source>
        <dbReference type="Pfam" id="PF01432"/>
    </source>
</evidence>
<dbReference type="Proteomes" id="UP001314170">
    <property type="component" value="Unassembled WGS sequence"/>
</dbReference>
<evidence type="ECO:0000256" key="6">
    <source>
        <dbReference type="ARBA" id="ARBA00022833"/>
    </source>
</evidence>
<evidence type="ECO:0000256" key="7">
    <source>
        <dbReference type="ARBA" id="ARBA00022946"/>
    </source>
</evidence>
<dbReference type="CDD" id="cd06457">
    <property type="entry name" value="M3A_MIP"/>
    <property type="match status" value="1"/>
</dbReference>
<evidence type="ECO:0000313" key="12">
    <source>
        <dbReference type="EMBL" id="CAK7337073.1"/>
    </source>
</evidence>
<evidence type="ECO:0000256" key="9">
    <source>
        <dbReference type="ARBA" id="ARBA00023128"/>
    </source>
</evidence>
<evidence type="ECO:0000256" key="5">
    <source>
        <dbReference type="ARBA" id="ARBA00022801"/>
    </source>
</evidence>
<feature type="domain" description="Peptidase M3A/M3B catalytic" evidence="11">
    <location>
        <begin position="446"/>
        <end position="749"/>
    </location>
</feature>
<evidence type="ECO:0000313" key="13">
    <source>
        <dbReference type="Proteomes" id="UP001314170"/>
    </source>
</evidence>
<dbReference type="GO" id="GO:0006518">
    <property type="term" value="P:peptide metabolic process"/>
    <property type="evidence" value="ECO:0007669"/>
    <property type="project" value="TreeGrafter"/>
</dbReference>
<dbReference type="InterPro" id="IPR024077">
    <property type="entry name" value="Neurolysin/TOP_dom2"/>
</dbReference>
<keyword evidence="7" id="KW-0809">Transit peptide</keyword>
<feature type="domain" description="Peptidase M3A/M3B catalytic" evidence="11">
    <location>
        <begin position="306"/>
        <end position="436"/>
    </location>
</feature>
<dbReference type="Pfam" id="PF01432">
    <property type="entry name" value="Peptidase_M3"/>
    <property type="match status" value="2"/>
</dbReference>
<reference evidence="12 13" key="1">
    <citation type="submission" date="2024-01" db="EMBL/GenBank/DDBJ databases">
        <authorList>
            <person name="Waweru B."/>
        </authorList>
    </citation>
    <scope>NUCLEOTIDE SEQUENCE [LARGE SCALE GENOMIC DNA]</scope>
</reference>
<keyword evidence="4 10" id="KW-0479">Metal-binding</keyword>
<dbReference type="GO" id="GO:0004222">
    <property type="term" value="F:metalloendopeptidase activity"/>
    <property type="evidence" value="ECO:0007669"/>
    <property type="project" value="InterPro"/>
</dbReference>
<dbReference type="EMBL" id="CAWUPB010001010">
    <property type="protein sequence ID" value="CAK7337073.1"/>
    <property type="molecule type" value="Genomic_DNA"/>
</dbReference>
<gene>
    <name evidence="12" type="ORF">DCAF_LOCUS12100</name>
</gene>
<evidence type="ECO:0000256" key="2">
    <source>
        <dbReference type="ARBA" id="ARBA00006040"/>
    </source>
</evidence>
<proteinExistence type="inferred from homology"/>
<dbReference type="AlphaFoldDB" id="A0AAV1RMY5"/>
<comment type="similarity">
    <text evidence="2 10">Belongs to the peptidase M3 family.</text>
</comment>
<dbReference type="GO" id="GO:0046872">
    <property type="term" value="F:metal ion binding"/>
    <property type="evidence" value="ECO:0007669"/>
    <property type="project" value="UniProtKB-UniRule"/>
</dbReference>
<name>A0AAV1RMY5_9ROSI</name>
<dbReference type="Gene3D" id="1.10.1370.10">
    <property type="entry name" value="Neurolysin, domain 3"/>
    <property type="match status" value="3"/>
</dbReference>
<keyword evidence="13" id="KW-1185">Reference proteome</keyword>
<comment type="cofactor">
    <cofactor evidence="10">
        <name>Zn(2+)</name>
        <dbReference type="ChEBI" id="CHEBI:29105"/>
    </cofactor>
    <text evidence="10">Binds 1 zinc ion.</text>
</comment>
<evidence type="ECO:0000256" key="1">
    <source>
        <dbReference type="ARBA" id="ARBA00004173"/>
    </source>
</evidence>
<dbReference type="InterPro" id="IPR001567">
    <property type="entry name" value="Pept_M3A_M3B_dom"/>
</dbReference>
<dbReference type="GO" id="GO:0006508">
    <property type="term" value="P:proteolysis"/>
    <property type="evidence" value="ECO:0007669"/>
    <property type="project" value="UniProtKB-KW"/>
</dbReference>
<dbReference type="PANTHER" id="PTHR11804:SF79">
    <property type="entry name" value="MITOCHONDRIAL INTERMEDIATE PEPTIDASE"/>
    <property type="match status" value="1"/>
</dbReference>
<keyword evidence="6 10" id="KW-0862">Zinc</keyword>
<dbReference type="PANTHER" id="PTHR11804">
    <property type="entry name" value="PROTEASE M3 THIMET OLIGOPEPTIDASE-RELATED"/>
    <property type="match status" value="1"/>
</dbReference>
<protein>
    <recommendedName>
        <fullName evidence="11">Peptidase M3A/M3B catalytic domain-containing protein</fullName>
    </recommendedName>
</protein>
<dbReference type="GO" id="GO:0005739">
    <property type="term" value="C:mitochondrion"/>
    <property type="evidence" value="ECO:0007669"/>
    <property type="project" value="UniProtKB-SubCell"/>
</dbReference>
<dbReference type="SUPFAM" id="SSF55486">
    <property type="entry name" value="Metalloproteases ('zincins'), catalytic domain"/>
    <property type="match status" value="2"/>
</dbReference>
<dbReference type="InterPro" id="IPR033851">
    <property type="entry name" value="M3A_MIP"/>
</dbReference>
<keyword evidence="5 10" id="KW-0378">Hydrolase</keyword>
<evidence type="ECO:0000256" key="4">
    <source>
        <dbReference type="ARBA" id="ARBA00022723"/>
    </source>
</evidence>
<evidence type="ECO:0000256" key="8">
    <source>
        <dbReference type="ARBA" id="ARBA00023049"/>
    </source>
</evidence>
<dbReference type="Gene3D" id="3.40.390.10">
    <property type="entry name" value="Collagenase (Catalytic Domain)"/>
    <property type="match status" value="2"/>
</dbReference>
<accession>A0AAV1RMY5</accession>
<comment type="caution">
    <text evidence="12">The sequence shown here is derived from an EMBL/GenBank/DDBJ whole genome shotgun (WGS) entry which is preliminary data.</text>
</comment>
<dbReference type="InterPro" id="IPR045090">
    <property type="entry name" value="Pept_M3A_M3B"/>
</dbReference>